<dbReference type="AlphaFoldDB" id="M8CI08"/>
<organism evidence="1">
    <name type="scientific">Aegilops tauschii</name>
    <name type="common">Tausch's goatgrass</name>
    <name type="synonym">Aegilops squarrosa</name>
    <dbReference type="NCBI Taxonomy" id="37682"/>
    <lineage>
        <taxon>Eukaryota</taxon>
        <taxon>Viridiplantae</taxon>
        <taxon>Streptophyta</taxon>
        <taxon>Embryophyta</taxon>
        <taxon>Tracheophyta</taxon>
        <taxon>Spermatophyta</taxon>
        <taxon>Magnoliopsida</taxon>
        <taxon>Liliopsida</taxon>
        <taxon>Poales</taxon>
        <taxon>Poaceae</taxon>
        <taxon>BOP clade</taxon>
        <taxon>Pooideae</taxon>
        <taxon>Triticodae</taxon>
        <taxon>Triticeae</taxon>
        <taxon>Triticinae</taxon>
        <taxon>Aegilops</taxon>
    </lineage>
</organism>
<sequence>MAFGFLDPVSNIIANTIAYAQSPAPGSDEEEEAPALEWILSVVTKIITDTKRQIRLRTTALPAQVHWHDPSAVVARRSCQLPHHPLPLRVC</sequence>
<evidence type="ECO:0000313" key="1">
    <source>
        <dbReference type="EnsemblPlants" id="EMT26887"/>
    </source>
</evidence>
<dbReference type="EnsemblPlants" id="EMT26887">
    <property type="protein sequence ID" value="EMT26887"/>
    <property type="gene ID" value="F775_04614"/>
</dbReference>
<reference evidence="1" key="1">
    <citation type="submission" date="2015-06" db="UniProtKB">
        <authorList>
            <consortium name="EnsemblPlants"/>
        </authorList>
    </citation>
    <scope>IDENTIFICATION</scope>
</reference>
<proteinExistence type="predicted"/>
<name>M8CI08_AEGTA</name>
<accession>M8CI08</accession>
<protein>
    <submittedName>
        <fullName evidence="1">Uncharacterized protein</fullName>
    </submittedName>
</protein>